<dbReference type="OrthoDB" id="9796461at2"/>
<dbReference type="GO" id="GO:0000271">
    <property type="term" value="P:polysaccharide biosynthetic process"/>
    <property type="evidence" value="ECO:0007669"/>
    <property type="project" value="TreeGrafter"/>
</dbReference>
<dbReference type="GO" id="GO:0016787">
    <property type="term" value="F:hydrolase activity"/>
    <property type="evidence" value="ECO:0007669"/>
    <property type="project" value="UniProtKB-KW"/>
</dbReference>
<evidence type="ECO:0000313" key="3">
    <source>
        <dbReference type="EMBL" id="SMF67445.1"/>
    </source>
</evidence>
<gene>
    <name evidence="3" type="ORF">SAMN02982989_3586</name>
</gene>
<dbReference type="PANTHER" id="PTHR23028">
    <property type="entry name" value="ACETYLTRANSFERASE"/>
    <property type="match status" value="1"/>
</dbReference>
<protein>
    <submittedName>
        <fullName evidence="3">Peptidoglycan/LPS O-acetylase OafA/YrhL, contains acyltransferase and SGNH-hydrolase domains</fullName>
    </submittedName>
</protein>
<dbReference type="STRING" id="464029.SAMN02982989_3586"/>
<feature type="domain" description="Acyltransferase 3" evidence="2">
    <location>
        <begin position="15"/>
        <end position="311"/>
    </location>
</feature>
<name>A0A1X7GDI0_9HYPH</name>
<dbReference type="InterPro" id="IPR002656">
    <property type="entry name" value="Acyl_transf_3_dom"/>
</dbReference>
<keyword evidence="1" id="KW-0472">Membrane</keyword>
<keyword evidence="4" id="KW-1185">Reference proteome</keyword>
<evidence type="ECO:0000256" key="1">
    <source>
        <dbReference type="SAM" id="Phobius"/>
    </source>
</evidence>
<dbReference type="InterPro" id="IPR050879">
    <property type="entry name" value="Acyltransferase_3"/>
</dbReference>
<dbReference type="GO" id="GO:0016747">
    <property type="term" value="F:acyltransferase activity, transferring groups other than amino-acyl groups"/>
    <property type="evidence" value="ECO:0007669"/>
    <property type="project" value="InterPro"/>
</dbReference>
<feature type="transmembrane region" description="Helical" evidence="1">
    <location>
        <begin position="41"/>
        <end position="59"/>
    </location>
</feature>
<keyword evidence="1" id="KW-1133">Transmembrane helix</keyword>
<feature type="transmembrane region" description="Helical" evidence="1">
    <location>
        <begin position="187"/>
        <end position="207"/>
    </location>
</feature>
<reference evidence="4" key="1">
    <citation type="submission" date="2017-04" db="EMBL/GenBank/DDBJ databases">
        <authorList>
            <person name="Varghese N."/>
            <person name="Submissions S."/>
        </authorList>
    </citation>
    <scope>NUCLEOTIDE SEQUENCE [LARGE SCALE GENOMIC DNA]</scope>
    <source>
        <strain evidence="4">B4P</strain>
    </source>
</reference>
<dbReference type="EMBL" id="FXAF01000011">
    <property type="protein sequence ID" value="SMF67445.1"/>
    <property type="molecule type" value="Genomic_DNA"/>
</dbReference>
<dbReference type="AlphaFoldDB" id="A0A1X7GDI0"/>
<dbReference type="Pfam" id="PF01757">
    <property type="entry name" value="Acyl_transf_3"/>
    <property type="match status" value="1"/>
</dbReference>
<dbReference type="GO" id="GO:0016020">
    <property type="term" value="C:membrane"/>
    <property type="evidence" value="ECO:0007669"/>
    <property type="project" value="TreeGrafter"/>
</dbReference>
<dbReference type="Proteomes" id="UP000192903">
    <property type="component" value="Unassembled WGS sequence"/>
</dbReference>
<feature type="transmembrane region" description="Helical" evidence="1">
    <location>
        <begin position="262"/>
        <end position="280"/>
    </location>
</feature>
<organism evidence="3 4">
    <name type="scientific">Xaviernesmea oryzae</name>
    <dbReference type="NCBI Taxonomy" id="464029"/>
    <lineage>
        <taxon>Bacteria</taxon>
        <taxon>Pseudomonadati</taxon>
        <taxon>Pseudomonadota</taxon>
        <taxon>Alphaproteobacteria</taxon>
        <taxon>Hyphomicrobiales</taxon>
        <taxon>Rhizobiaceae</taxon>
        <taxon>Rhizobium/Agrobacterium group</taxon>
        <taxon>Xaviernesmea</taxon>
    </lineage>
</organism>
<sequence>MMQNQPREETGTHLAYLDGWRGIAVIFVILGHFWLDDIKPGVSTFGVDLFFVLSGRLMSEILFVKRAELPTFFFRRFSRIYPALLAFVVITTLFFQGTELSHGPVAALLALTFTINYAMVYTHPVALFDHLWSLCVEEHAYILLAGIAFLSRRRLLPVGAVIVALGLAAMLNGIVRTELGASVLYTHWRSDVSVAGIFLAGGLWLFLRRRQAPWWLSPAALLVAVVAKGLPDHTLSFGLSTTMLALSITTIDHATPVFRKILSTRMLTYAGLWSYSLYLWQQPFYKLYRAETAPTALLILAALLAALASFYLVEKPARRTLNRFFQNHLAKRVTRERTV</sequence>
<keyword evidence="3" id="KW-0808">Transferase</keyword>
<feature type="transmembrane region" description="Helical" evidence="1">
    <location>
        <begin position="103"/>
        <end position="121"/>
    </location>
</feature>
<accession>A0A1X7GDI0</accession>
<feature type="transmembrane region" description="Helical" evidence="1">
    <location>
        <begin position="80"/>
        <end position="97"/>
    </location>
</feature>
<feature type="transmembrane region" description="Helical" evidence="1">
    <location>
        <begin position="292"/>
        <end position="313"/>
    </location>
</feature>
<feature type="transmembrane region" description="Helical" evidence="1">
    <location>
        <begin position="155"/>
        <end position="175"/>
    </location>
</feature>
<keyword evidence="3" id="KW-0012">Acyltransferase</keyword>
<dbReference type="RefSeq" id="WP_159457698.1">
    <property type="nucleotide sequence ID" value="NZ_FXAF01000011.1"/>
</dbReference>
<keyword evidence="1" id="KW-0812">Transmembrane</keyword>
<proteinExistence type="predicted"/>
<evidence type="ECO:0000313" key="4">
    <source>
        <dbReference type="Proteomes" id="UP000192903"/>
    </source>
</evidence>
<dbReference type="PANTHER" id="PTHR23028:SF53">
    <property type="entry name" value="ACYL_TRANSF_3 DOMAIN-CONTAINING PROTEIN"/>
    <property type="match status" value="1"/>
</dbReference>
<keyword evidence="3" id="KW-0378">Hydrolase</keyword>
<evidence type="ECO:0000259" key="2">
    <source>
        <dbReference type="Pfam" id="PF01757"/>
    </source>
</evidence>
<feature type="transmembrane region" description="Helical" evidence="1">
    <location>
        <begin position="12"/>
        <end position="35"/>
    </location>
</feature>